<evidence type="ECO:0000256" key="4">
    <source>
        <dbReference type="ARBA" id="ARBA00022452"/>
    </source>
</evidence>
<dbReference type="Pfam" id="PF00593">
    <property type="entry name" value="TonB_dep_Rec_b-barrel"/>
    <property type="match status" value="1"/>
</dbReference>
<keyword evidence="6 11" id="KW-0798">TonB box</keyword>
<feature type="chain" id="PRO_5046352976" evidence="12">
    <location>
        <begin position="32"/>
        <end position="660"/>
    </location>
</feature>
<evidence type="ECO:0000256" key="1">
    <source>
        <dbReference type="ARBA" id="ARBA00004571"/>
    </source>
</evidence>
<dbReference type="RefSeq" id="WP_338436241.1">
    <property type="nucleotide sequence ID" value="NZ_JAUYVH010000003.1"/>
</dbReference>
<dbReference type="PANTHER" id="PTHR30069:SF27">
    <property type="entry name" value="BLL4766 PROTEIN"/>
    <property type="match status" value="1"/>
</dbReference>
<dbReference type="PANTHER" id="PTHR30069">
    <property type="entry name" value="TONB-DEPENDENT OUTER MEMBRANE RECEPTOR"/>
    <property type="match status" value="1"/>
</dbReference>
<dbReference type="PROSITE" id="PS52016">
    <property type="entry name" value="TONB_DEPENDENT_REC_3"/>
    <property type="match status" value="1"/>
</dbReference>
<dbReference type="InterPro" id="IPR036942">
    <property type="entry name" value="Beta-barrel_TonB_sf"/>
</dbReference>
<dbReference type="EMBL" id="JAUYVH010000003">
    <property type="protein sequence ID" value="MDQ9170317.1"/>
    <property type="molecule type" value="Genomic_DNA"/>
</dbReference>
<reference evidence="15 16" key="1">
    <citation type="submission" date="2023-08" db="EMBL/GenBank/DDBJ databases">
        <title>Oxalobacteraceae gen .nov., isolated from river sludge outside the plant.</title>
        <authorList>
            <person name="Zhao S.Y."/>
        </authorList>
    </citation>
    <scope>NUCLEOTIDE SEQUENCE [LARGE SCALE GENOMIC DNA]</scope>
    <source>
        <strain evidence="15 16">R-40</strain>
    </source>
</reference>
<dbReference type="CDD" id="cd01347">
    <property type="entry name" value="ligand_gated_channel"/>
    <property type="match status" value="1"/>
</dbReference>
<comment type="subcellular location">
    <subcellularLocation>
        <location evidence="1 10">Cell outer membrane</location>
        <topology evidence="1 10">Multi-pass membrane protein</topology>
    </subcellularLocation>
</comment>
<feature type="domain" description="TonB-dependent receptor-like beta-barrel" evidence="13">
    <location>
        <begin position="240"/>
        <end position="627"/>
    </location>
</feature>
<dbReference type="InterPro" id="IPR012910">
    <property type="entry name" value="Plug_dom"/>
</dbReference>
<evidence type="ECO:0000259" key="13">
    <source>
        <dbReference type="Pfam" id="PF00593"/>
    </source>
</evidence>
<keyword evidence="9 10" id="KW-0998">Cell outer membrane</keyword>
<feature type="domain" description="TonB-dependent receptor plug" evidence="14">
    <location>
        <begin position="55"/>
        <end position="161"/>
    </location>
</feature>
<dbReference type="SUPFAM" id="SSF56935">
    <property type="entry name" value="Porins"/>
    <property type="match status" value="1"/>
</dbReference>
<evidence type="ECO:0000256" key="8">
    <source>
        <dbReference type="ARBA" id="ARBA00023170"/>
    </source>
</evidence>
<keyword evidence="16" id="KW-1185">Reference proteome</keyword>
<sequence>MTFSAFQRSMPAWAAFAVSATSYLATAPAGAQTGDKSLPPIIVSGVRFASAPTAAPIGATVITAEQIRQAGVANVNEAIRKIGGVYGRASTTGSPDFDLDLRGFGTNSSQNMVVLIDGIRLSENEQVSPLLSSVPIESVERIEIVRGGNSVLYGEGATGGTIQIVTRRERANDTTGTVFGEIGTFNHKNVRASVAKAWDGLSIDANIEALRSDNYRRNNDIRQNNFNGGMQLSSREGRMGLRIDAARQDSDFAGDLTLAQFEEDPRQASTPNNYGSYDTDRYTFFIERRFSDFEVAAELSHREKNASGHLDFGGGFVSDSDAESKTLQFSPRVRHTYKSGAGVNELVAGFDFIEWDRATTRLSPGIPSYIADVEQTSKALYVKNEFSFSKTRLAIGLRNERFEKHATGANVYRTSDTLNAWELQGSQEISHEIDVFAKTGTSYRIPNADDNAGTLNNAILEPQRSRDLELGASYDANGNKLTVRAFRHKLKNEILFDPTVPGLFFNGANVNLDPTRRQGIEIEASARVAPTIEVSTVFQHVSAKFTAGPNEGKEMVLVPKNTATLRLNWFPQNGHSADIGVQWVDKQRYGGDFTNTCGARIPSFTTLDGRYAMRTGAWEFAITGTNLTDRDYFTNAYGTCQFGIYPDPGRQIKISARMDF</sequence>
<dbReference type="Proteomes" id="UP001225596">
    <property type="component" value="Unassembled WGS sequence"/>
</dbReference>
<accession>A0ABU1BMW7</accession>
<evidence type="ECO:0000256" key="6">
    <source>
        <dbReference type="ARBA" id="ARBA00023077"/>
    </source>
</evidence>
<keyword evidence="5 10" id="KW-0812">Transmembrane</keyword>
<protein>
    <submittedName>
        <fullName evidence="15">TonB-dependent receptor</fullName>
    </submittedName>
</protein>
<dbReference type="Pfam" id="PF07715">
    <property type="entry name" value="Plug"/>
    <property type="match status" value="1"/>
</dbReference>
<dbReference type="InterPro" id="IPR000531">
    <property type="entry name" value="Beta-barrel_TonB"/>
</dbReference>
<name>A0ABU1BMW7_9BURK</name>
<evidence type="ECO:0000256" key="3">
    <source>
        <dbReference type="ARBA" id="ARBA00022448"/>
    </source>
</evidence>
<dbReference type="Gene3D" id="2.40.170.20">
    <property type="entry name" value="TonB-dependent receptor, beta-barrel domain"/>
    <property type="match status" value="1"/>
</dbReference>
<keyword evidence="4 10" id="KW-1134">Transmembrane beta strand</keyword>
<dbReference type="InterPro" id="IPR037066">
    <property type="entry name" value="Plug_dom_sf"/>
</dbReference>
<evidence type="ECO:0000259" key="14">
    <source>
        <dbReference type="Pfam" id="PF07715"/>
    </source>
</evidence>
<evidence type="ECO:0000256" key="7">
    <source>
        <dbReference type="ARBA" id="ARBA00023136"/>
    </source>
</evidence>
<feature type="signal peptide" evidence="12">
    <location>
        <begin position="1"/>
        <end position="31"/>
    </location>
</feature>
<dbReference type="Gene3D" id="2.170.130.10">
    <property type="entry name" value="TonB-dependent receptor, plug domain"/>
    <property type="match status" value="1"/>
</dbReference>
<evidence type="ECO:0000256" key="5">
    <source>
        <dbReference type="ARBA" id="ARBA00022692"/>
    </source>
</evidence>
<gene>
    <name evidence="15" type="ORF">Q8A64_07815</name>
</gene>
<dbReference type="InterPro" id="IPR039426">
    <property type="entry name" value="TonB-dep_rcpt-like"/>
</dbReference>
<keyword evidence="12" id="KW-0732">Signal</keyword>
<evidence type="ECO:0000256" key="9">
    <source>
        <dbReference type="ARBA" id="ARBA00023237"/>
    </source>
</evidence>
<keyword evidence="7 10" id="KW-0472">Membrane</keyword>
<evidence type="ECO:0000313" key="15">
    <source>
        <dbReference type="EMBL" id="MDQ9170317.1"/>
    </source>
</evidence>
<evidence type="ECO:0000256" key="10">
    <source>
        <dbReference type="PROSITE-ProRule" id="PRU01360"/>
    </source>
</evidence>
<organism evidence="15 16">
    <name type="scientific">Keguizhuia sedimenti</name>
    <dbReference type="NCBI Taxonomy" id="3064264"/>
    <lineage>
        <taxon>Bacteria</taxon>
        <taxon>Pseudomonadati</taxon>
        <taxon>Pseudomonadota</taxon>
        <taxon>Betaproteobacteria</taxon>
        <taxon>Burkholderiales</taxon>
        <taxon>Oxalobacteraceae</taxon>
        <taxon>Keguizhuia</taxon>
    </lineage>
</organism>
<evidence type="ECO:0000256" key="11">
    <source>
        <dbReference type="RuleBase" id="RU003357"/>
    </source>
</evidence>
<evidence type="ECO:0000256" key="12">
    <source>
        <dbReference type="SAM" id="SignalP"/>
    </source>
</evidence>
<comment type="similarity">
    <text evidence="2 10 11">Belongs to the TonB-dependent receptor family.</text>
</comment>
<comment type="caution">
    <text evidence="15">The sequence shown here is derived from an EMBL/GenBank/DDBJ whole genome shotgun (WGS) entry which is preliminary data.</text>
</comment>
<evidence type="ECO:0000313" key="16">
    <source>
        <dbReference type="Proteomes" id="UP001225596"/>
    </source>
</evidence>
<keyword evidence="3 10" id="KW-0813">Transport</keyword>
<proteinExistence type="inferred from homology"/>
<keyword evidence="8 15" id="KW-0675">Receptor</keyword>
<evidence type="ECO:0000256" key="2">
    <source>
        <dbReference type="ARBA" id="ARBA00009810"/>
    </source>
</evidence>